<keyword evidence="2" id="KW-1185">Reference proteome</keyword>
<evidence type="ECO:0000313" key="2">
    <source>
        <dbReference type="Proteomes" id="UP001150942"/>
    </source>
</evidence>
<organism evidence="1 2">
    <name type="scientific">Penicillium cf. viridicatum</name>
    <dbReference type="NCBI Taxonomy" id="2972119"/>
    <lineage>
        <taxon>Eukaryota</taxon>
        <taxon>Fungi</taxon>
        <taxon>Dikarya</taxon>
        <taxon>Ascomycota</taxon>
        <taxon>Pezizomycotina</taxon>
        <taxon>Eurotiomycetes</taxon>
        <taxon>Eurotiomycetidae</taxon>
        <taxon>Eurotiales</taxon>
        <taxon>Aspergillaceae</taxon>
        <taxon>Penicillium</taxon>
    </lineage>
</organism>
<reference evidence="1" key="2">
    <citation type="journal article" date="2023" name="IMA Fungus">
        <title>Comparative genomic study of the Penicillium genus elucidates a diverse pangenome and 15 lateral gene transfer events.</title>
        <authorList>
            <person name="Petersen C."/>
            <person name="Sorensen T."/>
            <person name="Nielsen M.R."/>
            <person name="Sondergaard T.E."/>
            <person name="Sorensen J.L."/>
            <person name="Fitzpatrick D.A."/>
            <person name="Frisvad J.C."/>
            <person name="Nielsen K.L."/>
        </authorList>
    </citation>
    <scope>NUCLEOTIDE SEQUENCE</scope>
    <source>
        <strain evidence="1">IBT 20477</strain>
    </source>
</reference>
<comment type="caution">
    <text evidence="1">The sequence shown here is derived from an EMBL/GenBank/DDBJ whole genome shotgun (WGS) entry which is preliminary data.</text>
</comment>
<dbReference type="Proteomes" id="UP001150942">
    <property type="component" value="Unassembled WGS sequence"/>
</dbReference>
<protein>
    <submittedName>
        <fullName evidence="1">Uncharacterized protein</fullName>
    </submittedName>
</protein>
<name>A0A9W9MGM3_9EURO</name>
<reference evidence="1" key="1">
    <citation type="submission" date="2022-11" db="EMBL/GenBank/DDBJ databases">
        <authorList>
            <person name="Petersen C."/>
        </authorList>
    </citation>
    <scope>NUCLEOTIDE SEQUENCE</scope>
    <source>
        <strain evidence="1">IBT 20477</strain>
    </source>
</reference>
<proteinExistence type="predicted"/>
<dbReference type="AlphaFoldDB" id="A0A9W9MGM3"/>
<accession>A0A9W9MGM3</accession>
<sequence>MFTTILPPLLPLPPITSTLLLRLRNTHNLKITLKVTKKNPTSAIGASNTINPISTDIPHHTTSMNLAVLFRKWTTDRQARVCRTIAHCIFEEDVILGVEEPRGPADIRSMYIRDGGHAQ</sequence>
<dbReference type="EMBL" id="JAPQKQ010000004">
    <property type="protein sequence ID" value="KAJ5200955.1"/>
    <property type="molecule type" value="Genomic_DNA"/>
</dbReference>
<gene>
    <name evidence="1" type="ORF">N7449_005758</name>
</gene>
<evidence type="ECO:0000313" key="1">
    <source>
        <dbReference type="EMBL" id="KAJ5200955.1"/>
    </source>
</evidence>